<keyword evidence="2" id="KW-1185">Reference proteome</keyword>
<gene>
    <name evidence="1" type="ORF">MCOR_26291</name>
</gene>
<protein>
    <recommendedName>
        <fullName evidence="3">Reverse transcriptase domain-containing protein</fullName>
    </recommendedName>
</protein>
<evidence type="ECO:0008006" key="3">
    <source>
        <dbReference type="Google" id="ProtNLM"/>
    </source>
</evidence>
<reference evidence="1 2" key="1">
    <citation type="submission" date="2020-06" db="EMBL/GenBank/DDBJ databases">
        <authorList>
            <person name="Li R."/>
            <person name="Bekaert M."/>
        </authorList>
    </citation>
    <scope>NUCLEOTIDE SEQUENCE [LARGE SCALE GENOMIC DNA]</scope>
    <source>
        <strain evidence="2">wild</strain>
    </source>
</reference>
<organism evidence="1 2">
    <name type="scientific">Mytilus coruscus</name>
    <name type="common">Sea mussel</name>
    <dbReference type="NCBI Taxonomy" id="42192"/>
    <lineage>
        <taxon>Eukaryota</taxon>
        <taxon>Metazoa</taxon>
        <taxon>Spiralia</taxon>
        <taxon>Lophotrochozoa</taxon>
        <taxon>Mollusca</taxon>
        <taxon>Bivalvia</taxon>
        <taxon>Autobranchia</taxon>
        <taxon>Pteriomorphia</taxon>
        <taxon>Mytilida</taxon>
        <taxon>Mytiloidea</taxon>
        <taxon>Mytilidae</taxon>
        <taxon>Mytilinae</taxon>
        <taxon>Mytilus</taxon>
    </lineage>
</organism>
<evidence type="ECO:0000313" key="2">
    <source>
        <dbReference type="Proteomes" id="UP000507470"/>
    </source>
</evidence>
<dbReference type="Proteomes" id="UP000507470">
    <property type="component" value="Unassembled WGS sequence"/>
</dbReference>
<accession>A0A6J8C4G9</accession>
<proteinExistence type="predicted"/>
<name>A0A6J8C4G9_MYTCO</name>
<sequence length="208" mass="23286">MNKSADEFGLCAEHLKFCKNEIAPYLTKLFNNIIETLKTPNTFKTGILFPVLKKDKDPLLCSSRRILSTHLYQICVQDLLLELERNCLGLNIGNICVGTPTYADGMAFIETDTISKSCLRYSNQHHYKIQPTKIKIVTCGNVTNPDWTLYDTPVTVSKEATNLGMARSWKKEGEINVANRIKLARRTVYALMGSAVHGTNALDPCNIS</sequence>
<evidence type="ECO:0000313" key="1">
    <source>
        <dbReference type="EMBL" id="CAC5391275.1"/>
    </source>
</evidence>
<dbReference type="AlphaFoldDB" id="A0A6J8C4G9"/>
<dbReference type="EMBL" id="CACVKT020004686">
    <property type="protein sequence ID" value="CAC5391275.1"/>
    <property type="molecule type" value="Genomic_DNA"/>
</dbReference>